<dbReference type="InParanoid" id="Q4UIK1"/>
<dbReference type="KEGG" id="tan:TA16815"/>
<dbReference type="OMA" id="LERKGQW"/>
<feature type="region of interest" description="Disordered" evidence="1">
    <location>
        <begin position="89"/>
        <end position="113"/>
    </location>
</feature>
<organism evidence="2 3">
    <name type="scientific">Theileria annulata</name>
    <dbReference type="NCBI Taxonomy" id="5874"/>
    <lineage>
        <taxon>Eukaryota</taxon>
        <taxon>Sar</taxon>
        <taxon>Alveolata</taxon>
        <taxon>Apicomplexa</taxon>
        <taxon>Aconoidasida</taxon>
        <taxon>Piroplasmida</taxon>
        <taxon>Theileriidae</taxon>
        <taxon>Theileria</taxon>
    </lineage>
</organism>
<evidence type="ECO:0008006" key="4">
    <source>
        <dbReference type="Google" id="ProtNLM"/>
    </source>
</evidence>
<dbReference type="eggNOG" id="KOG2422">
    <property type="taxonomic scope" value="Eukaryota"/>
</dbReference>
<feature type="compositionally biased region" description="Basic and acidic residues" evidence="1">
    <location>
        <begin position="90"/>
        <end position="101"/>
    </location>
</feature>
<evidence type="ECO:0000313" key="2">
    <source>
        <dbReference type="EMBL" id="CAI73088.1"/>
    </source>
</evidence>
<dbReference type="PANTHER" id="PTHR22684">
    <property type="entry name" value="NULP1-RELATED"/>
    <property type="match status" value="1"/>
</dbReference>
<evidence type="ECO:0000256" key="1">
    <source>
        <dbReference type="SAM" id="MobiDB-lite"/>
    </source>
</evidence>
<reference evidence="2 3" key="1">
    <citation type="journal article" date="2005" name="Science">
        <title>Genome of the host-cell transforming parasite Theileria annulata compared with T. parva.</title>
        <authorList>
            <person name="Pain A."/>
            <person name="Renauld H."/>
            <person name="Berriman M."/>
            <person name="Murphy L."/>
            <person name="Yeats C.A."/>
            <person name="Weir W."/>
            <person name="Kerhornou A."/>
            <person name="Aslett M."/>
            <person name="Bishop R."/>
            <person name="Bouchier C."/>
            <person name="Cochet M."/>
            <person name="Coulson R.M.R."/>
            <person name="Cronin A."/>
            <person name="de Villiers E.P."/>
            <person name="Fraser A."/>
            <person name="Fosker N."/>
            <person name="Gardner M."/>
            <person name="Goble A."/>
            <person name="Griffiths-Jones S."/>
            <person name="Harris D.E."/>
            <person name="Katzer F."/>
            <person name="Larke N."/>
            <person name="Lord A."/>
            <person name="Maser P."/>
            <person name="McKellar S."/>
            <person name="Mooney P."/>
            <person name="Morton F."/>
            <person name="Nene V."/>
            <person name="O'Neil S."/>
            <person name="Price C."/>
            <person name="Quail M.A."/>
            <person name="Rabbinowitsch E."/>
            <person name="Rawlings N.D."/>
            <person name="Rutter S."/>
            <person name="Saunders D."/>
            <person name="Seeger K."/>
            <person name="Shah T."/>
            <person name="Squares R."/>
            <person name="Squares S."/>
            <person name="Tivey A."/>
            <person name="Walker A.R."/>
            <person name="Woodward J."/>
            <person name="Dobbelaere D.A.E."/>
            <person name="Langsley G."/>
            <person name="Rajandream M.A."/>
            <person name="McKeever D."/>
            <person name="Shiels B."/>
            <person name="Tait A."/>
            <person name="Barrell B.G."/>
            <person name="Hall N."/>
        </authorList>
    </citation>
    <scope>NUCLEOTIDE SEQUENCE [LARGE SCALE GENOMIC DNA]</scope>
    <source>
        <strain evidence="3">Ankara</strain>
    </source>
</reference>
<accession>Q4UIK1</accession>
<dbReference type="VEuPathDB" id="PiroplasmaDB:TA16815"/>
<dbReference type="RefSeq" id="XP_953766.1">
    <property type="nucleotide sequence ID" value="XM_948673.1"/>
</dbReference>
<feature type="region of interest" description="Disordered" evidence="1">
    <location>
        <begin position="42"/>
        <end position="76"/>
    </location>
</feature>
<gene>
    <name evidence="2" type="ORF">TA16815</name>
</gene>
<dbReference type="STRING" id="5874.Q4UIK1"/>
<dbReference type="Pfam" id="PF04910">
    <property type="entry name" value="Tcf25"/>
    <property type="match status" value="1"/>
</dbReference>
<keyword evidence="3" id="KW-1185">Reference proteome</keyword>
<dbReference type="EMBL" id="CR940347">
    <property type="protein sequence ID" value="CAI73088.1"/>
    <property type="molecule type" value="Genomic_DNA"/>
</dbReference>
<feature type="compositionally biased region" description="Low complexity" evidence="1">
    <location>
        <begin position="44"/>
        <end position="53"/>
    </location>
</feature>
<name>Q4UIK1_THEAN</name>
<proteinExistence type="predicted"/>
<dbReference type="GO" id="GO:1990112">
    <property type="term" value="C:RQC complex"/>
    <property type="evidence" value="ECO:0007669"/>
    <property type="project" value="TreeGrafter"/>
</dbReference>
<sequence length="595" mass="69119">MSSRQIRRLKEMLNEELEEEIRPRVIFNNKRPKFTFAQLESLCDSSSDTTSNDDSSENSDDSSENSDESEYSSDYDRIRESRSVIYLNELSKDDESSKDPSEDNQSSDDDSDWDKLLNEVTEVEMEPIDSSETVSNHFLCSPQHFFRISDMGKNKYAKSNGYSSRFWLCPTLNIKESKQLRLAASNLFEITCETIDNRDKFTLILSPTYYPKLYYYSHTTRLYSNIEFYRYQELDYISSTALDSHDLELFRTLLHSNPYHLGILIRASLINTMMNSHEDTFKNLYTASKTLQTILPHRFNLYRTAPFSNLTVPNVYLPCLGDNVVVYRILILYMISLERKGQWKTALAICKLLLAMDLPNDSSHALLHVDLYLLNKFSQDSSLILFSQNYSPINPELPPLYLFLPNFSLTLSLQVYLNMGLKNNQCNLEEIKNQLPSVLDLGCDLAALARTENPNTPYLLLIRSLLQFPLFVVNMSQRVGKSGELRNSAKKEPFSYWSSPKAKDYENVYDQLTRCYVYKCGDLWSSNNSTFLAETAKLVVKLYEDEEVRDLINRFQCEYFEFRNGIKIPEEYTNISITEFDLNNYSLPMLLDFQS</sequence>
<dbReference type="GeneID" id="3864194"/>
<protein>
    <recommendedName>
        <fullName evidence="4">Transcriptional repressor TCF25</fullName>
    </recommendedName>
</protein>
<dbReference type="Proteomes" id="UP000001950">
    <property type="component" value="Chromosome 1"/>
</dbReference>
<feature type="compositionally biased region" description="Acidic residues" evidence="1">
    <location>
        <begin position="54"/>
        <end position="73"/>
    </location>
</feature>
<dbReference type="AlphaFoldDB" id="Q4UIK1"/>
<dbReference type="OrthoDB" id="205993at2759"/>
<dbReference type="PANTHER" id="PTHR22684:SF0">
    <property type="entry name" value="RIBOSOME QUALITY CONTROL COMPLEX SUBUNIT TCF25"/>
    <property type="match status" value="1"/>
</dbReference>
<dbReference type="InterPro" id="IPR006994">
    <property type="entry name" value="TCF25/Rqc1"/>
</dbReference>
<evidence type="ECO:0000313" key="3">
    <source>
        <dbReference type="Proteomes" id="UP000001950"/>
    </source>
</evidence>